<comment type="subcellular location">
    <subcellularLocation>
        <location evidence="2">Cytoplasm</location>
    </subcellularLocation>
</comment>
<keyword evidence="2" id="KW-0963">Cytoplasm</keyword>
<dbReference type="Proteomes" id="UP000231501">
    <property type="component" value="Unassembled WGS sequence"/>
</dbReference>
<accession>A0A2G9CFF6</accession>
<organism evidence="4 5">
    <name type="scientific">Roseateles chitinivorans</name>
    <dbReference type="NCBI Taxonomy" id="2917965"/>
    <lineage>
        <taxon>Bacteria</taxon>
        <taxon>Pseudomonadati</taxon>
        <taxon>Pseudomonadota</taxon>
        <taxon>Betaproteobacteria</taxon>
        <taxon>Burkholderiales</taxon>
        <taxon>Sphaerotilaceae</taxon>
        <taxon>Roseateles</taxon>
    </lineage>
</organism>
<dbReference type="RefSeq" id="WP_099859600.1">
    <property type="nucleotide sequence ID" value="NZ_PEOG01000005.1"/>
</dbReference>
<dbReference type="PIRSF" id="PIRSF006276">
    <property type="entry name" value="UspA"/>
    <property type="match status" value="1"/>
</dbReference>
<evidence type="ECO:0000256" key="1">
    <source>
        <dbReference type="ARBA" id="ARBA00008791"/>
    </source>
</evidence>
<proteinExistence type="inferred from homology"/>
<name>A0A2G9CFF6_9BURK</name>
<dbReference type="PRINTS" id="PR01438">
    <property type="entry name" value="UNVRSLSTRESS"/>
</dbReference>
<evidence type="ECO:0000313" key="5">
    <source>
        <dbReference type="Proteomes" id="UP000231501"/>
    </source>
</evidence>
<evidence type="ECO:0000259" key="3">
    <source>
        <dbReference type="Pfam" id="PF00582"/>
    </source>
</evidence>
<evidence type="ECO:0000256" key="2">
    <source>
        <dbReference type="PIRNR" id="PIRNR006276"/>
    </source>
</evidence>
<gene>
    <name evidence="4" type="ORF">CS062_00930</name>
</gene>
<dbReference type="PANTHER" id="PTHR46268:SF6">
    <property type="entry name" value="UNIVERSAL STRESS PROTEIN UP12"/>
    <property type="match status" value="1"/>
</dbReference>
<protein>
    <recommendedName>
        <fullName evidence="2">Universal stress protein</fullName>
    </recommendedName>
</protein>
<evidence type="ECO:0000313" key="4">
    <source>
        <dbReference type="EMBL" id="PIM55127.1"/>
    </source>
</evidence>
<dbReference type="AlphaFoldDB" id="A0A2G9CFF6"/>
<dbReference type="SUPFAM" id="SSF52402">
    <property type="entry name" value="Adenine nucleotide alpha hydrolases-like"/>
    <property type="match status" value="1"/>
</dbReference>
<dbReference type="InterPro" id="IPR006016">
    <property type="entry name" value="UspA"/>
</dbReference>
<comment type="similarity">
    <text evidence="1 2">Belongs to the universal stress protein A family.</text>
</comment>
<keyword evidence="5" id="KW-1185">Reference proteome</keyword>
<dbReference type="Gene3D" id="3.40.50.620">
    <property type="entry name" value="HUPs"/>
    <property type="match status" value="1"/>
</dbReference>
<dbReference type="InterPro" id="IPR006015">
    <property type="entry name" value="Universal_stress_UspA"/>
</dbReference>
<dbReference type="GO" id="GO:0005737">
    <property type="term" value="C:cytoplasm"/>
    <property type="evidence" value="ECO:0007669"/>
    <property type="project" value="UniProtKB-SubCell"/>
</dbReference>
<feature type="domain" description="UspA" evidence="3">
    <location>
        <begin position="1"/>
        <end position="145"/>
    </location>
</feature>
<sequence length="154" mass="16428">MYKRILVPIDGSVTANRGLEEAIRLAAGLQATLVLLHVVNEQPAVLETTSAVAFDETRRQMLKDGDRLLGDASLWALDAGVASEAVLKELIGGRVADTIVAEATRTACDLIVMGTHGRRGMSRLVLGSDAELVVRESPVPVMLVRRPPSEASSD</sequence>
<dbReference type="OrthoDB" id="8547832at2"/>
<dbReference type="PANTHER" id="PTHR46268">
    <property type="entry name" value="STRESS RESPONSE PROTEIN NHAX"/>
    <property type="match status" value="1"/>
</dbReference>
<dbReference type="CDD" id="cd00293">
    <property type="entry name" value="USP-like"/>
    <property type="match status" value="1"/>
</dbReference>
<dbReference type="EMBL" id="PEOG01000005">
    <property type="protein sequence ID" value="PIM55127.1"/>
    <property type="molecule type" value="Genomic_DNA"/>
</dbReference>
<dbReference type="Pfam" id="PF00582">
    <property type="entry name" value="Usp"/>
    <property type="match status" value="1"/>
</dbReference>
<dbReference type="InterPro" id="IPR014729">
    <property type="entry name" value="Rossmann-like_a/b/a_fold"/>
</dbReference>
<reference evidence="4 5" key="1">
    <citation type="submission" date="2017-11" db="EMBL/GenBank/DDBJ databases">
        <title>Draft genome sequence of Mitsuaria sp. HWN-4.</title>
        <authorList>
            <person name="Gundlapally S.R."/>
        </authorList>
    </citation>
    <scope>NUCLEOTIDE SEQUENCE [LARGE SCALE GENOMIC DNA]</scope>
    <source>
        <strain evidence="4 5">HWN-4</strain>
    </source>
</reference>
<comment type="caution">
    <text evidence="4">The sequence shown here is derived from an EMBL/GenBank/DDBJ whole genome shotgun (WGS) entry which is preliminary data.</text>
</comment>